<dbReference type="InterPro" id="IPR044068">
    <property type="entry name" value="CB"/>
</dbReference>
<comment type="caution">
    <text evidence="7">The sequence shown here is derived from an EMBL/GenBank/DDBJ whole genome shotgun (WGS) entry which is preliminary data.</text>
</comment>
<evidence type="ECO:0000256" key="4">
    <source>
        <dbReference type="PROSITE-ProRule" id="PRU01248"/>
    </source>
</evidence>
<accession>A0A226WQM6</accession>
<feature type="domain" description="Tyr recombinase" evidence="5">
    <location>
        <begin position="222"/>
        <end position="405"/>
    </location>
</feature>
<evidence type="ECO:0000256" key="3">
    <source>
        <dbReference type="ARBA" id="ARBA00023172"/>
    </source>
</evidence>
<evidence type="ECO:0000256" key="2">
    <source>
        <dbReference type="ARBA" id="ARBA00023125"/>
    </source>
</evidence>
<dbReference type="GO" id="GO:0006310">
    <property type="term" value="P:DNA recombination"/>
    <property type="evidence" value="ECO:0007669"/>
    <property type="project" value="UniProtKB-KW"/>
</dbReference>
<dbReference type="Gene3D" id="1.10.443.10">
    <property type="entry name" value="Intergrase catalytic core"/>
    <property type="match status" value="1"/>
</dbReference>
<dbReference type="GO" id="GO:0015074">
    <property type="term" value="P:DNA integration"/>
    <property type="evidence" value="ECO:0007669"/>
    <property type="project" value="UniProtKB-KW"/>
</dbReference>
<sequence length="412" mass="45548">MKYTIHDQVILSRAPEGPLAAHLVAFANAISAQGYSAQSMKQQVRIAACFSQWLKQTGVGVKDICYDHAIRYLRYRARHVQPYLGDRSALRHVIDFMRSEGVIPCDKIVARRVPPAEICAQAYAEYLRDAQALAETTIINYVPFIRDFLHHCFGDGKVTLSRLRALDVVSFVQIRAPHLHLRRAKLMTTALRSFLRYVRYSGDVTLDLAAAVPVVANWSMPSIPRAISADQTRQLLASIDRRTAVGRRDYAILLLLARLGLRSGAVAFLELDDIDWGSGQLSVRGKSGQRSELPLPVDVGKAIAAYLRHGRPHSASRRVFLRAKAPITGFRGQSGVGSLVRHSLQRAGIDAPTLGAHQFRHGLATQMLSHGASLSEIGEVLGHRHPQTTKIYSKVDVKALRTLALPWPGGVR</sequence>
<evidence type="ECO:0000259" key="5">
    <source>
        <dbReference type="PROSITE" id="PS51898"/>
    </source>
</evidence>
<dbReference type="OrthoDB" id="662444at2"/>
<dbReference type="PANTHER" id="PTHR30349">
    <property type="entry name" value="PHAGE INTEGRASE-RELATED"/>
    <property type="match status" value="1"/>
</dbReference>
<dbReference type="EMBL" id="MTHB01000253">
    <property type="protein sequence ID" value="OXC73393.1"/>
    <property type="molecule type" value="Genomic_DNA"/>
</dbReference>
<evidence type="ECO:0000313" key="8">
    <source>
        <dbReference type="Proteomes" id="UP000214720"/>
    </source>
</evidence>
<evidence type="ECO:0000313" key="7">
    <source>
        <dbReference type="EMBL" id="OXC73393.1"/>
    </source>
</evidence>
<dbReference type="PANTHER" id="PTHR30349:SF90">
    <property type="entry name" value="TYROSINE RECOMBINASE XERD"/>
    <property type="match status" value="1"/>
</dbReference>
<dbReference type="Proteomes" id="UP000214720">
    <property type="component" value="Unassembled WGS sequence"/>
</dbReference>
<dbReference type="Pfam" id="PF00589">
    <property type="entry name" value="Phage_integrase"/>
    <property type="match status" value="1"/>
</dbReference>
<feature type="domain" description="Core-binding (CB)" evidence="6">
    <location>
        <begin position="114"/>
        <end position="199"/>
    </location>
</feature>
<gene>
    <name evidence="7" type="ORF">BSU04_37205</name>
</gene>
<dbReference type="InterPro" id="IPR010998">
    <property type="entry name" value="Integrase_recombinase_N"/>
</dbReference>
<dbReference type="PROSITE" id="PS51898">
    <property type="entry name" value="TYR_RECOMBINASE"/>
    <property type="match status" value="1"/>
</dbReference>
<dbReference type="CDD" id="cd01188">
    <property type="entry name" value="INT_RitA_C_like"/>
    <property type="match status" value="1"/>
</dbReference>
<evidence type="ECO:0000256" key="1">
    <source>
        <dbReference type="ARBA" id="ARBA00022908"/>
    </source>
</evidence>
<reference evidence="8" key="1">
    <citation type="submission" date="2017-01" db="EMBL/GenBank/DDBJ databases">
        <title>Genome Analysis of Deinococcus marmoris KOPRI26562.</title>
        <authorList>
            <person name="Kim J.H."/>
            <person name="Oh H.-M."/>
        </authorList>
    </citation>
    <scope>NUCLEOTIDE SEQUENCE [LARGE SCALE GENOMIC DNA]</scope>
    <source>
        <strain evidence="8">PAMC 26633</strain>
    </source>
</reference>
<keyword evidence="2 4" id="KW-0238">DNA-binding</keyword>
<dbReference type="InterPro" id="IPR050090">
    <property type="entry name" value="Tyrosine_recombinase_XerCD"/>
</dbReference>
<name>A0A226WQM6_CABSO</name>
<dbReference type="Gene3D" id="1.10.150.130">
    <property type="match status" value="1"/>
</dbReference>
<dbReference type="GO" id="GO:0003677">
    <property type="term" value="F:DNA binding"/>
    <property type="evidence" value="ECO:0007669"/>
    <property type="project" value="UniProtKB-UniRule"/>
</dbReference>
<dbReference type="SUPFAM" id="SSF56349">
    <property type="entry name" value="DNA breaking-rejoining enzymes"/>
    <property type="match status" value="1"/>
</dbReference>
<evidence type="ECO:0000259" key="6">
    <source>
        <dbReference type="PROSITE" id="PS51900"/>
    </source>
</evidence>
<dbReference type="InterPro" id="IPR002104">
    <property type="entry name" value="Integrase_catalytic"/>
</dbReference>
<dbReference type="AlphaFoldDB" id="A0A226WQM6"/>
<dbReference type="InterPro" id="IPR013762">
    <property type="entry name" value="Integrase-like_cat_sf"/>
</dbReference>
<keyword evidence="1" id="KW-0229">DNA integration</keyword>
<dbReference type="PROSITE" id="PS51900">
    <property type="entry name" value="CB"/>
    <property type="match status" value="1"/>
</dbReference>
<protein>
    <submittedName>
        <fullName evidence="7">Mobile element protein</fullName>
    </submittedName>
</protein>
<organism evidence="7 8">
    <name type="scientific">Caballeronia sordidicola</name>
    <name type="common">Burkholderia sordidicola</name>
    <dbReference type="NCBI Taxonomy" id="196367"/>
    <lineage>
        <taxon>Bacteria</taxon>
        <taxon>Pseudomonadati</taxon>
        <taxon>Pseudomonadota</taxon>
        <taxon>Betaproteobacteria</taxon>
        <taxon>Burkholderiales</taxon>
        <taxon>Burkholderiaceae</taxon>
        <taxon>Caballeronia</taxon>
    </lineage>
</organism>
<proteinExistence type="predicted"/>
<dbReference type="InterPro" id="IPR011010">
    <property type="entry name" value="DNA_brk_join_enz"/>
</dbReference>
<keyword evidence="3" id="KW-0233">DNA recombination</keyword>